<dbReference type="AlphaFoldDB" id="A0A3S5IQH0"/>
<feature type="region of interest" description="Disordered" evidence="1">
    <location>
        <begin position="333"/>
        <end position="381"/>
    </location>
</feature>
<accession>A0A3S5IQH0</accession>
<name>A0A3S5IQH0_9TRYP</name>
<dbReference type="EMBL" id="MKKU01000904">
    <property type="protein sequence ID" value="RNF00151.1"/>
    <property type="molecule type" value="Genomic_DNA"/>
</dbReference>
<dbReference type="Proteomes" id="UP000284403">
    <property type="component" value="Unassembled WGS sequence"/>
</dbReference>
<protein>
    <submittedName>
        <fullName evidence="2">Uncharacterized protein</fullName>
    </submittedName>
</protein>
<feature type="region of interest" description="Disordered" evidence="1">
    <location>
        <begin position="163"/>
        <end position="225"/>
    </location>
</feature>
<gene>
    <name evidence="2" type="ORF">Tco025E_09042</name>
</gene>
<sequence>MERAAPSAFEAALADLLLAELRRQGVPRVAEVVCAVMRRVRVGGGGGQEGEEGAAELLLGGAGLGDKGAIAVAEALLKLSRSPLAKARGARRWKLLLNDDGLTDRSAAHVALLAARCAPPLVLLDVRGNAMTPAALQRIEEAHASSPAPCVLRLPCLAGRGAGSRAGSVSSASASGRRGGVDAEALQRRRSALFSGGGRASESAPSAASGEGPGRPPSRSGGGAAAVELAAPHPATPGGRERAAREEEEEVRFRGADGGEPLDVAANLSPLLRVVLDLSNAVPTGRLRALYGCDDIWDVVASSGEAAPKAVPSARPAARPGWRRRVLFLFGGRKKKGRQKSEKKEARFILSPSPALSRAKRPPQPKGAVSETRSAHHLLKH</sequence>
<organism evidence="2 3">
    <name type="scientific">Trypanosoma conorhini</name>
    <dbReference type="NCBI Taxonomy" id="83891"/>
    <lineage>
        <taxon>Eukaryota</taxon>
        <taxon>Discoba</taxon>
        <taxon>Euglenozoa</taxon>
        <taxon>Kinetoplastea</taxon>
        <taxon>Metakinetoplastina</taxon>
        <taxon>Trypanosomatida</taxon>
        <taxon>Trypanosomatidae</taxon>
        <taxon>Trypanosoma</taxon>
    </lineage>
</organism>
<feature type="compositionally biased region" description="Low complexity" evidence="1">
    <location>
        <begin position="163"/>
        <end position="176"/>
    </location>
</feature>
<evidence type="ECO:0000256" key="1">
    <source>
        <dbReference type="SAM" id="MobiDB-lite"/>
    </source>
</evidence>
<dbReference type="RefSeq" id="XP_029224187.1">
    <property type="nucleotide sequence ID" value="XM_029375869.1"/>
</dbReference>
<dbReference type="GeneID" id="40322653"/>
<evidence type="ECO:0000313" key="2">
    <source>
        <dbReference type="EMBL" id="RNF00151.1"/>
    </source>
</evidence>
<evidence type="ECO:0000313" key="3">
    <source>
        <dbReference type="Proteomes" id="UP000284403"/>
    </source>
</evidence>
<feature type="compositionally biased region" description="Low complexity" evidence="1">
    <location>
        <begin position="200"/>
        <end position="210"/>
    </location>
</feature>
<reference evidence="2 3" key="1">
    <citation type="journal article" date="2018" name="BMC Genomics">
        <title>Genomic comparison of Trypanosoma conorhini and Trypanosoma rangeli to Trypanosoma cruzi strains of high and low virulence.</title>
        <authorList>
            <person name="Bradwell K.R."/>
            <person name="Koparde V.N."/>
            <person name="Matveyev A.V."/>
            <person name="Serrano M.G."/>
            <person name="Alves J.M."/>
            <person name="Parikh H."/>
            <person name="Huang B."/>
            <person name="Lee V."/>
            <person name="Espinosa-Alvarez O."/>
            <person name="Ortiz P.A."/>
            <person name="Costa-Martins A.G."/>
            <person name="Teixeira M.M."/>
            <person name="Buck G.A."/>
        </authorList>
    </citation>
    <scope>NUCLEOTIDE SEQUENCE [LARGE SCALE GENOMIC DNA]</scope>
    <source>
        <strain evidence="2 3">025E</strain>
    </source>
</reference>
<keyword evidence="3" id="KW-1185">Reference proteome</keyword>
<comment type="caution">
    <text evidence="2">The sequence shown here is derived from an EMBL/GenBank/DDBJ whole genome shotgun (WGS) entry which is preliminary data.</text>
</comment>
<dbReference type="OrthoDB" id="10481063at2759"/>
<proteinExistence type="predicted"/>